<dbReference type="InterPro" id="IPR011650">
    <property type="entry name" value="Peptidase_M20_dimer"/>
</dbReference>
<organism evidence="5 6">
    <name type="scientific">Kutzneria kofuensis</name>
    <dbReference type="NCBI Taxonomy" id="103725"/>
    <lineage>
        <taxon>Bacteria</taxon>
        <taxon>Bacillati</taxon>
        <taxon>Actinomycetota</taxon>
        <taxon>Actinomycetes</taxon>
        <taxon>Pseudonocardiales</taxon>
        <taxon>Pseudonocardiaceae</taxon>
        <taxon>Kutzneria</taxon>
    </lineage>
</organism>
<dbReference type="GO" id="GO:0006508">
    <property type="term" value="P:proteolysis"/>
    <property type="evidence" value="ECO:0007669"/>
    <property type="project" value="UniProtKB-KW"/>
</dbReference>
<dbReference type="AlphaFoldDB" id="A0A7W9KD41"/>
<dbReference type="Gene3D" id="3.40.630.10">
    <property type="entry name" value="Zn peptidases"/>
    <property type="match status" value="2"/>
</dbReference>
<dbReference type="GO" id="GO:0046872">
    <property type="term" value="F:metal ion binding"/>
    <property type="evidence" value="ECO:0007669"/>
    <property type="project" value="UniProtKB-KW"/>
</dbReference>
<proteinExistence type="predicted"/>
<dbReference type="Pfam" id="PF01546">
    <property type="entry name" value="Peptidase_M20"/>
    <property type="match status" value="1"/>
</dbReference>
<gene>
    <name evidence="5" type="ORF">BJ998_001179</name>
</gene>
<keyword evidence="6" id="KW-1185">Reference proteome</keyword>
<evidence type="ECO:0000259" key="4">
    <source>
        <dbReference type="Pfam" id="PF07687"/>
    </source>
</evidence>
<dbReference type="Gene3D" id="3.30.70.360">
    <property type="match status" value="1"/>
</dbReference>
<protein>
    <submittedName>
        <fullName evidence="5">Acetylornithine deacetylase/succinyl-diaminopimelate desuccinylase-like protein</fullName>
    </submittedName>
</protein>
<dbReference type="PANTHER" id="PTHR43270">
    <property type="entry name" value="BETA-ALA-HIS DIPEPTIDASE"/>
    <property type="match status" value="1"/>
</dbReference>
<dbReference type="EMBL" id="JACHIR010000001">
    <property type="protein sequence ID" value="MBB5889983.1"/>
    <property type="molecule type" value="Genomic_DNA"/>
</dbReference>
<dbReference type="InterPro" id="IPR036264">
    <property type="entry name" value="Bact_exopeptidase_dim_dom"/>
</dbReference>
<dbReference type="RefSeq" id="WP_184859184.1">
    <property type="nucleotide sequence ID" value="NZ_BAAAWY010000008.1"/>
</dbReference>
<dbReference type="PANTHER" id="PTHR43270:SF12">
    <property type="entry name" value="SUCCINYL-DIAMINOPIMELATE DESUCCINYLASE"/>
    <property type="match status" value="1"/>
</dbReference>
<dbReference type="SUPFAM" id="SSF53187">
    <property type="entry name" value="Zn-dependent exopeptidases"/>
    <property type="match status" value="1"/>
</dbReference>
<feature type="domain" description="Peptidase M20 dimerisation" evidence="4">
    <location>
        <begin position="194"/>
        <end position="276"/>
    </location>
</feature>
<name>A0A7W9KD41_9PSEU</name>
<evidence type="ECO:0000256" key="3">
    <source>
        <dbReference type="ARBA" id="ARBA00022801"/>
    </source>
</evidence>
<evidence type="ECO:0000256" key="1">
    <source>
        <dbReference type="ARBA" id="ARBA00022670"/>
    </source>
</evidence>
<sequence length="393" mass="41912">MRGALAYAARNRGRFVEDIAALAAIPSVSSDRPQVRRAAAWLAARLRRAGLRCVRIVDTCGNPLVVGGWGTRPDRPTVLLYGHYDVRPAGDRRQWRTPPFRPVVHNGLLYGRGVSDDKGQLLAHVAAVESWLRGAGTLPVNVRFLLDGEEEIGSPHLADFLGRADVAVISDTAMHSPSVPALTVSLRGVVRLGITVRRPGADLHSGTYGGLVPDPGVELSRLIAALDVPGTSMTISRLRAGRGDGVLASQAFARLEFRVSPGVSPDAVIRSVRRSVASVEGASVQVIMARPPVTVPRVDWAIDAARAACRHGFGHEPVFRTSGGGIAAAGLLTARDIPVLLLGFAVPDNRMHAPDERLSLPVFARAVDTSIALLPALASCWPQHRPELRELTG</sequence>
<dbReference type="Proteomes" id="UP000585638">
    <property type="component" value="Unassembled WGS sequence"/>
</dbReference>
<reference evidence="5 6" key="1">
    <citation type="submission" date="2020-08" db="EMBL/GenBank/DDBJ databases">
        <title>Sequencing the genomes of 1000 actinobacteria strains.</title>
        <authorList>
            <person name="Klenk H.-P."/>
        </authorList>
    </citation>
    <scope>NUCLEOTIDE SEQUENCE [LARGE SCALE GENOMIC DNA]</scope>
    <source>
        <strain evidence="5 6">DSM 43851</strain>
    </source>
</reference>
<dbReference type="SUPFAM" id="SSF55031">
    <property type="entry name" value="Bacterial exopeptidase dimerisation domain"/>
    <property type="match status" value="1"/>
</dbReference>
<evidence type="ECO:0000313" key="6">
    <source>
        <dbReference type="Proteomes" id="UP000585638"/>
    </source>
</evidence>
<evidence type="ECO:0000256" key="2">
    <source>
        <dbReference type="ARBA" id="ARBA00022723"/>
    </source>
</evidence>
<accession>A0A7W9KD41</accession>
<dbReference type="Pfam" id="PF07687">
    <property type="entry name" value="M20_dimer"/>
    <property type="match status" value="1"/>
</dbReference>
<dbReference type="InterPro" id="IPR051458">
    <property type="entry name" value="Cyt/Met_Dipeptidase"/>
</dbReference>
<dbReference type="InterPro" id="IPR002933">
    <property type="entry name" value="Peptidase_M20"/>
</dbReference>
<keyword evidence="1" id="KW-0645">Protease</keyword>
<dbReference type="GO" id="GO:0008233">
    <property type="term" value="F:peptidase activity"/>
    <property type="evidence" value="ECO:0007669"/>
    <property type="project" value="UniProtKB-KW"/>
</dbReference>
<comment type="caution">
    <text evidence="5">The sequence shown here is derived from an EMBL/GenBank/DDBJ whole genome shotgun (WGS) entry which is preliminary data.</text>
</comment>
<evidence type="ECO:0000313" key="5">
    <source>
        <dbReference type="EMBL" id="MBB5889983.1"/>
    </source>
</evidence>
<keyword evidence="2" id="KW-0479">Metal-binding</keyword>
<keyword evidence="3" id="KW-0378">Hydrolase</keyword>